<keyword evidence="3" id="KW-1185">Reference proteome</keyword>
<sequence>MRPSHTFRLTALAALTLACGSSFASNIHVDASCEIDSGYFLSLNERSLILTREKGEPKAIVMRQGRLFVDDRWVALDAADARRLAEFERGTRAAMPEAQLIGREAAGIAFTALGEVAAALGNHPERTRAHVEKARQQLDARLSRVITPTHFSGKALGDGIGDALGDTLPTVIGEVVGGAVTAAFSGDVGRLQKLDDLDAKIEAAVQPRADALGRRAEGLCRQMRALDVLENALEYRYQGQPLDLLQVESTPGKSGQSAKP</sequence>
<evidence type="ECO:0000256" key="1">
    <source>
        <dbReference type="SAM" id="SignalP"/>
    </source>
</evidence>
<gene>
    <name evidence="2" type="ORF">LA76x_4397</name>
</gene>
<feature type="signal peptide" evidence="1">
    <location>
        <begin position="1"/>
        <end position="24"/>
    </location>
</feature>
<proteinExistence type="predicted"/>
<keyword evidence="1" id="KW-0732">Signal</keyword>
<dbReference type="STRING" id="84531.LA76x_4397"/>
<dbReference type="AlphaFoldDB" id="A0A0S2FG45"/>
<dbReference type="KEGG" id="lab:LA76x_4397"/>
<dbReference type="Proteomes" id="UP000060787">
    <property type="component" value="Chromosome"/>
</dbReference>
<protein>
    <recommendedName>
        <fullName evidence="4">DUF2884 family protein</fullName>
    </recommendedName>
</protein>
<dbReference type="InterPro" id="IPR021307">
    <property type="entry name" value="DUF2884"/>
</dbReference>
<name>A0A0S2FG45_LYSAN</name>
<dbReference type="PROSITE" id="PS51257">
    <property type="entry name" value="PROKAR_LIPOPROTEIN"/>
    <property type="match status" value="1"/>
</dbReference>
<dbReference type="eggNOG" id="ENOG502Z7W2">
    <property type="taxonomic scope" value="Bacteria"/>
</dbReference>
<organism evidence="2 3">
    <name type="scientific">Lysobacter antibioticus</name>
    <dbReference type="NCBI Taxonomy" id="84531"/>
    <lineage>
        <taxon>Bacteria</taxon>
        <taxon>Pseudomonadati</taxon>
        <taxon>Pseudomonadota</taxon>
        <taxon>Gammaproteobacteria</taxon>
        <taxon>Lysobacterales</taxon>
        <taxon>Lysobacteraceae</taxon>
        <taxon>Lysobacter</taxon>
    </lineage>
</organism>
<reference evidence="2 3" key="1">
    <citation type="journal article" date="2015" name="BMC Genomics">
        <title>Comparative genomics and metabolic profiling of the genus Lysobacter.</title>
        <authorList>
            <person name="de Bruijn I."/>
            <person name="Cheng X."/>
            <person name="de Jager V."/>
            <person name="Exposito R.G."/>
            <person name="Watrous J."/>
            <person name="Patel N."/>
            <person name="Postma J."/>
            <person name="Dorrestein P.C."/>
            <person name="Kobayashi D."/>
            <person name="Raaijmakers J.M."/>
        </authorList>
    </citation>
    <scope>NUCLEOTIDE SEQUENCE [LARGE SCALE GENOMIC DNA]</scope>
    <source>
        <strain evidence="2 3">76</strain>
    </source>
</reference>
<evidence type="ECO:0000313" key="2">
    <source>
        <dbReference type="EMBL" id="ALN82507.1"/>
    </source>
</evidence>
<evidence type="ECO:0008006" key="4">
    <source>
        <dbReference type="Google" id="ProtNLM"/>
    </source>
</evidence>
<dbReference type="PATRIC" id="fig|84531.8.peg.4394"/>
<feature type="chain" id="PRO_5006597589" description="DUF2884 family protein" evidence="1">
    <location>
        <begin position="25"/>
        <end position="260"/>
    </location>
</feature>
<dbReference type="EMBL" id="CP011129">
    <property type="protein sequence ID" value="ALN82507.1"/>
    <property type="molecule type" value="Genomic_DNA"/>
</dbReference>
<dbReference type="Pfam" id="PF11101">
    <property type="entry name" value="DUF2884"/>
    <property type="match status" value="1"/>
</dbReference>
<evidence type="ECO:0000313" key="3">
    <source>
        <dbReference type="Proteomes" id="UP000060787"/>
    </source>
</evidence>
<accession>A0A0S2FG45</accession>
<dbReference type="RefSeq" id="WP_082648007.1">
    <property type="nucleotide sequence ID" value="NZ_CP011129.1"/>
</dbReference>